<keyword evidence="2" id="KW-1185">Reference proteome</keyword>
<accession>A0A4R2JP15</accession>
<dbReference type="Proteomes" id="UP000295680">
    <property type="component" value="Unassembled WGS sequence"/>
</dbReference>
<dbReference type="GO" id="GO:0007264">
    <property type="term" value="P:small GTPase-mediated signal transduction"/>
    <property type="evidence" value="ECO:0007669"/>
    <property type="project" value="InterPro"/>
</dbReference>
<dbReference type="InterPro" id="IPR018203">
    <property type="entry name" value="GDP_dissociation_inhibitor"/>
</dbReference>
<dbReference type="AlphaFoldDB" id="A0A4R2JP15"/>
<name>A0A4R2JP15_9PSEU</name>
<protein>
    <submittedName>
        <fullName evidence="1">Phytoene dehydrogenase-like protein</fullName>
    </submittedName>
</protein>
<dbReference type="GO" id="GO:0005092">
    <property type="term" value="F:GDP-dissociation inhibitor activity"/>
    <property type="evidence" value="ECO:0007669"/>
    <property type="project" value="InterPro"/>
</dbReference>
<organism evidence="1 2">
    <name type="scientific">Actinocrispum wychmicini</name>
    <dbReference type="NCBI Taxonomy" id="1213861"/>
    <lineage>
        <taxon>Bacteria</taxon>
        <taxon>Bacillati</taxon>
        <taxon>Actinomycetota</taxon>
        <taxon>Actinomycetes</taxon>
        <taxon>Pseudonocardiales</taxon>
        <taxon>Pseudonocardiaceae</taxon>
        <taxon>Actinocrispum</taxon>
    </lineage>
</organism>
<sequence length="567" mass="62410">MSGPGSLTRRAVGVTFTAIKISVQWGWLARALSPVTFGKRGTAYMSDFDVIVVGAGHNGLSTAAVLAKNGLRVIVLERHTRLGGACTTDEVTLPGFKHDLYGSSHVWIHVNPDFKEIIAELVGDFGLTYIWAEDHITGHPMKHGPGIVVHRDIDKTCASIARYSERDAQRYREIYDNFVNIRDGFVTGMFSPPNPPSVMSSMLETTPEGIEMLRNFTLSPLDFVMENFENEHVRSFILSWATAPGNRPWQEGRGELFYIMIPAIHEFGESIPQGGTIELPKALARMVENYGGTVLTQAPVCRFLTNGDAVTGVELADGRTFTASKAVVTTLNPKLSFGPMFDDGVLDEDFLTKVSNYNPGDFTIVRGQLALNEPPNYRNGDEMNQTPFQRIAGSVEDIRKQYAEIELGIAPTNPFLWVACWTRKDPTRAPDGKHTLIVDTFVPIELADGSDWDEVGEKYFWGVILPKLREYTTNMTTDNILGSFIQTGPSIERDNPCLVNGTTTGGAMRQSQGGVFRPFAGYSDFRGPLRNLYMAGPYCHPGGAISGAGTITANVILEDLGLREREL</sequence>
<dbReference type="Pfam" id="PF13450">
    <property type="entry name" value="NAD_binding_8"/>
    <property type="match status" value="1"/>
</dbReference>
<reference evidence="1 2" key="1">
    <citation type="submission" date="2019-03" db="EMBL/GenBank/DDBJ databases">
        <title>Genomic Encyclopedia of Type Strains, Phase IV (KMG-IV): sequencing the most valuable type-strain genomes for metagenomic binning, comparative biology and taxonomic classification.</title>
        <authorList>
            <person name="Goeker M."/>
        </authorList>
    </citation>
    <scope>NUCLEOTIDE SEQUENCE [LARGE SCALE GENOMIC DNA]</scope>
    <source>
        <strain evidence="1 2">DSM 45934</strain>
    </source>
</reference>
<gene>
    <name evidence="1" type="ORF">EV192_103698</name>
</gene>
<dbReference type="Gene3D" id="3.50.50.60">
    <property type="entry name" value="FAD/NAD(P)-binding domain"/>
    <property type="match status" value="2"/>
</dbReference>
<proteinExistence type="predicted"/>
<dbReference type="EMBL" id="SLWS01000003">
    <property type="protein sequence ID" value="TCO61114.1"/>
    <property type="molecule type" value="Genomic_DNA"/>
</dbReference>
<comment type="caution">
    <text evidence="1">The sequence shown here is derived from an EMBL/GenBank/DDBJ whole genome shotgun (WGS) entry which is preliminary data.</text>
</comment>
<evidence type="ECO:0000313" key="2">
    <source>
        <dbReference type="Proteomes" id="UP000295680"/>
    </source>
</evidence>
<dbReference type="PANTHER" id="PTHR10668">
    <property type="entry name" value="PHYTOENE DEHYDROGENASE"/>
    <property type="match status" value="1"/>
</dbReference>
<evidence type="ECO:0000313" key="1">
    <source>
        <dbReference type="EMBL" id="TCO61114.1"/>
    </source>
</evidence>
<dbReference type="PRINTS" id="PR00891">
    <property type="entry name" value="RABGDIREP"/>
</dbReference>
<dbReference type="PANTHER" id="PTHR10668:SF103">
    <property type="entry name" value="PYRIDINE NUCLEOTIDE-DISULFIDE OXIDOREDUCTASE DOMAIN-CONTAINING PROTEIN 2"/>
    <property type="match status" value="1"/>
</dbReference>
<dbReference type="InterPro" id="IPR036188">
    <property type="entry name" value="FAD/NAD-bd_sf"/>
</dbReference>
<dbReference type="SUPFAM" id="SSF51905">
    <property type="entry name" value="FAD/NAD(P)-binding domain"/>
    <property type="match status" value="1"/>
</dbReference>